<evidence type="ECO:0000313" key="2">
    <source>
        <dbReference type="EMBL" id="MBH1790787.1"/>
    </source>
</evidence>
<keyword evidence="1" id="KW-0472">Membrane</keyword>
<sequence length="122" mass="13309">MFIGFRLTTRLVVNAVVVLVLARLLFMGMDGLDRFSDTWNRTFGASMPNASGLRGAVNGARQVVPSGLDEYARQAERDAAQSTSLMDVFASVFGRVKNEEVMLPSTINSAGGEGSIYDRYDH</sequence>
<gene>
    <name evidence="2" type="ORF">I5V89_12990</name>
</gene>
<name>A0A2R3Q2H4_STEMA</name>
<dbReference type="RefSeq" id="WP_046272124.1">
    <property type="nucleotide sequence ID" value="NZ_CBCPIZ010000001.1"/>
</dbReference>
<keyword evidence="1" id="KW-0812">Transmembrane</keyword>
<evidence type="ECO:0000313" key="3">
    <source>
        <dbReference type="Proteomes" id="UP000634179"/>
    </source>
</evidence>
<organism evidence="2 3">
    <name type="scientific">Stenotrophomonas maltophilia</name>
    <name type="common">Pseudomonas maltophilia</name>
    <name type="synonym">Xanthomonas maltophilia</name>
    <dbReference type="NCBI Taxonomy" id="40324"/>
    <lineage>
        <taxon>Bacteria</taxon>
        <taxon>Pseudomonadati</taxon>
        <taxon>Pseudomonadota</taxon>
        <taxon>Gammaproteobacteria</taxon>
        <taxon>Lysobacterales</taxon>
        <taxon>Lysobacteraceae</taxon>
        <taxon>Stenotrophomonas</taxon>
        <taxon>Stenotrophomonas maltophilia group</taxon>
    </lineage>
</organism>
<reference evidence="2" key="1">
    <citation type="submission" date="2020-11" db="EMBL/GenBank/DDBJ databases">
        <title>Enhanced detection system for hospital associated transmission using whole genome sequencing surveillance.</title>
        <authorList>
            <person name="Harrison L.H."/>
            <person name="Van Tyne D."/>
            <person name="Marsh J.W."/>
            <person name="Griffith M.P."/>
            <person name="Snyder D.J."/>
            <person name="Cooper V.S."/>
            <person name="Mustapha M."/>
        </authorList>
    </citation>
    <scope>NUCLEOTIDE SEQUENCE</scope>
    <source>
        <strain evidence="2">STEN00053</strain>
    </source>
</reference>
<comment type="caution">
    <text evidence="2">The sequence shown here is derived from an EMBL/GenBank/DDBJ whole genome shotgun (WGS) entry which is preliminary data.</text>
</comment>
<dbReference type="AlphaFoldDB" id="A0A2R3Q2H4"/>
<dbReference type="Proteomes" id="UP000634179">
    <property type="component" value="Unassembled WGS sequence"/>
</dbReference>
<keyword evidence="1" id="KW-1133">Transmembrane helix</keyword>
<protein>
    <submittedName>
        <fullName evidence="2">Uncharacterized protein</fullName>
    </submittedName>
</protein>
<feature type="transmembrane region" description="Helical" evidence="1">
    <location>
        <begin position="12"/>
        <end position="32"/>
    </location>
</feature>
<proteinExistence type="predicted"/>
<evidence type="ECO:0000256" key="1">
    <source>
        <dbReference type="SAM" id="Phobius"/>
    </source>
</evidence>
<accession>A0A2R3Q2H4</accession>
<dbReference type="EMBL" id="JADUOV010000008">
    <property type="protein sequence ID" value="MBH1790787.1"/>
    <property type="molecule type" value="Genomic_DNA"/>
</dbReference>